<protein>
    <submittedName>
        <fullName evidence="2">Uncharacterized protein</fullName>
    </submittedName>
</protein>
<name>A0AC34R866_9BILA</name>
<evidence type="ECO:0000313" key="2">
    <source>
        <dbReference type="WBParaSite" id="JU765_v2.g4328.t1"/>
    </source>
</evidence>
<proteinExistence type="predicted"/>
<accession>A0AC34R866</accession>
<sequence>MEITRIVASMTLIVHPRINKIAVIATMANEMEKIAANVNNGLAVDKMTTMAEIPMEKTTEINVPFNNESNKSNKFVVSGFDKIIGVDLKL</sequence>
<reference evidence="2" key="1">
    <citation type="submission" date="2022-11" db="UniProtKB">
        <authorList>
            <consortium name="WormBaseParasite"/>
        </authorList>
    </citation>
    <scope>IDENTIFICATION</scope>
</reference>
<evidence type="ECO:0000313" key="1">
    <source>
        <dbReference type="Proteomes" id="UP000887576"/>
    </source>
</evidence>
<dbReference type="Proteomes" id="UP000887576">
    <property type="component" value="Unplaced"/>
</dbReference>
<organism evidence="1 2">
    <name type="scientific">Panagrolaimus sp. JU765</name>
    <dbReference type="NCBI Taxonomy" id="591449"/>
    <lineage>
        <taxon>Eukaryota</taxon>
        <taxon>Metazoa</taxon>
        <taxon>Ecdysozoa</taxon>
        <taxon>Nematoda</taxon>
        <taxon>Chromadorea</taxon>
        <taxon>Rhabditida</taxon>
        <taxon>Tylenchina</taxon>
        <taxon>Panagrolaimomorpha</taxon>
        <taxon>Panagrolaimoidea</taxon>
        <taxon>Panagrolaimidae</taxon>
        <taxon>Panagrolaimus</taxon>
    </lineage>
</organism>
<dbReference type="WBParaSite" id="JU765_v2.g4328.t1">
    <property type="protein sequence ID" value="JU765_v2.g4328.t1"/>
    <property type="gene ID" value="JU765_v2.g4328"/>
</dbReference>